<dbReference type="PANTHER" id="PTHR45138:SF9">
    <property type="entry name" value="DIGUANYLATE CYCLASE DGCM-RELATED"/>
    <property type="match status" value="1"/>
</dbReference>
<dbReference type="InterPro" id="IPR043128">
    <property type="entry name" value="Rev_trsase/Diguanyl_cyclase"/>
</dbReference>
<feature type="transmembrane region" description="Helical" evidence="1">
    <location>
        <begin position="200"/>
        <end position="218"/>
    </location>
</feature>
<feature type="transmembrane region" description="Helical" evidence="1">
    <location>
        <begin position="6"/>
        <end position="25"/>
    </location>
</feature>
<keyword evidence="1" id="KW-1133">Transmembrane helix</keyword>
<gene>
    <name evidence="3" type="ORF">SAMN04487928_12627</name>
</gene>
<sequence>MGYEFYYIEAHLACFFLLGIILFKIIKGVNKDLSTVYLGNIVFVTMLYFIAEIFWALVDSGIINNTKPLLYLSNIFTYLLISVDAYLWFILSETLQKGKLVENDIARLLISIPVWISAILCISAYRTGLVFYVDENNVLVGGNLYLILIVVPFGYLFAASAKAFYRALDKDRYAERGMYFMIGVFPFMPVILGVMQAMYWRIPFLCYGIVAAVFYAYITQTENLISLDPLTQLNNRKQMFRYLAKKMREEEPGMSLFILLIDIDHFRTVNEAYGHLEGDNALIRVSDAIKDACQGPRSRFFVSRYGGDEFVVVAEMSYRAEATWLADQIRNNVKRITENFGTNYDLSISVGIAQYDYETPISLQAFIARADSDLYKQKKIN</sequence>
<dbReference type="Gene3D" id="3.30.70.270">
    <property type="match status" value="1"/>
</dbReference>
<feature type="transmembrane region" description="Helical" evidence="1">
    <location>
        <begin position="37"/>
        <end position="57"/>
    </location>
</feature>
<evidence type="ECO:0000313" key="3">
    <source>
        <dbReference type="EMBL" id="SFQ24482.1"/>
    </source>
</evidence>
<dbReference type="EMBL" id="FOXO01000026">
    <property type="protein sequence ID" value="SFQ24482.1"/>
    <property type="molecule type" value="Genomic_DNA"/>
</dbReference>
<dbReference type="GO" id="GO:0052621">
    <property type="term" value="F:diguanylate cyclase activity"/>
    <property type="evidence" value="ECO:0007669"/>
    <property type="project" value="TreeGrafter"/>
</dbReference>
<name>A0A1I5WXL0_9FIRM</name>
<organism evidence="3 4">
    <name type="scientific">Butyrivibrio proteoclasticus</name>
    <dbReference type="NCBI Taxonomy" id="43305"/>
    <lineage>
        <taxon>Bacteria</taxon>
        <taxon>Bacillati</taxon>
        <taxon>Bacillota</taxon>
        <taxon>Clostridia</taxon>
        <taxon>Lachnospirales</taxon>
        <taxon>Lachnospiraceae</taxon>
        <taxon>Butyrivibrio</taxon>
    </lineage>
</organism>
<dbReference type="SMART" id="SM00267">
    <property type="entry name" value="GGDEF"/>
    <property type="match status" value="1"/>
</dbReference>
<dbReference type="SUPFAM" id="SSF55073">
    <property type="entry name" value="Nucleotide cyclase"/>
    <property type="match status" value="1"/>
</dbReference>
<accession>A0A1I5WXL0</accession>
<evidence type="ECO:0000313" key="4">
    <source>
        <dbReference type="Proteomes" id="UP000182624"/>
    </source>
</evidence>
<evidence type="ECO:0000256" key="1">
    <source>
        <dbReference type="SAM" id="Phobius"/>
    </source>
</evidence>
<dbReference type="RefSeq" id="WP_074890519.1">
    <property type="nucleotide sequence ID" value="NZ_FOXO01000026.1"/>
</dbReference>
<keyword evidence="4" id="KW-1185">Reference proteome</keyword>
<proteinExistence type="predicted"/>
<dbReference type="Pfam" id="PF00990">
    <property type="entry name" value="GGDEF"/>
    <property type="match status" value="1"/>
</dbReference>
<protein>
    <submittedName>
        <fullName evidence="3">Diguanylate cyclase (GGDEF) domain-containing protein</fullName>
    </submittedName>
</protein>
<feature type="domain" description="GGDEF" evidence="2">
    <location>
        <begin position="254"/>
        <end position="381"/>
    </location>
</feature>
<dbReference type="InterPro" id="IPR029787">
    <property type="entry name" value="Nucleotide_cyclase"/>
</dbReference>
<keyword evidence="1" id="KW-0472">Membrane</keyword>
<dbReference type="OrthoDB" id="9804955at2"/>
<dbReference type="PROSITE" id="PS50887">
    <property type="entry name" value="GGDEF"/>
    <property type="match status" value="1"/>
</dbReference>
<feature type="transmembrane region" description="Helical" evidence="1">
    <location>
        <begin position="112"/>
        <end position="132"/>
    </location>
</feature>
<dbReference type="CDD" id="cd01949">
    <property type="entry name" value="GGDEF"/>
    <property type="match status" value="1"/>
</dbReference>
<keyword evidence="1" id="KW-0812">Transmembrane</keyword>
<dbReference type="InterPro" id="IPR000160">
    <property type="entry name" value="GGDEF_dom"/>
</dbReference>
<dbReference type="PANTHER" id="PTHR45138">
    <property type="entry name" value="REGULATORY COMPONENTS OF SENSORY TRANSDUCTION SYSTEM"/>
    <property type="match status" value="1"/>
</dbReference>
<dbReference type="GO" id="GO:1902201">
    <property type="term" value="P:negative regulation of bacterial-type flagellum-dependent cell motility"/>
    <property type="evidence" value="ECO:0007669"/>
    <property type="project" value="TreeGrafter"/>
</dbReference>
<dbReference type="InterPro" id="IPR050469">
    <property type="entry name" value="Diguanylate_Cyclase"/>
</dbReference>
<feature type="transmembrane region" description="Helical" evidence="1">
    <location>
        <begin position="144"/>
        <end position="165"/>
    </location>
</feature>
<feature type="transmembrane region" description="Helical" evidence="1">
    <location>
        <begin position="69"/>
        <end position="91"/>
    </location>
</feature>
<dbReference type="GO" id="GO:0043709">
    <property type="term" value="P:cell adhesion involved in single-species biofilm formation"/>
    <property type="evidence" value="ECO:0007669"/>
    <property type="project" value="TreeGrafter"/>
</dbReference>
<dbReference type="AlphaFoldDB" id="A0A1I5WXL0"/>
<feature type="transmembrane region" description="Helical" evidence="1">
    <location>
        <begin position="177"/>
        <end position="194"/>
    </location>
</feature>
<reference evidence="4" key="1">
    <citation type="submission" date="2016-10" db="EMBL/GenBank/DDBJ databases">
        <authorList>
            <person name="Varghese N."/>
            <person name="Submissions S."/>
        </authorList>
    </citation>
    <scope>NUCLEOTIDE SEQUENCE [LARGE SCALE GENOMIC DNA]</scope>
    <source>
        <strain evidence="4">P18</strain>
    </source>
</reference>
<evidence type="ECO:0000259" key="2">
    <source>
        <dbReference type="PROSITE" id="PS50887"/>
    </source>
</evidence>
<dbReference type="NCBIfam" id="TIGR00254">
    <property type="entry name" value="GGDEF"/>
    <property type="match status" value="1"/>
</dbReference>
<dbReference type="Proteomes" id="UP000182624">
    <property type="component" value="Unassembled WGS sequence"/>
</dbReference>
<dbReference type="GO" id="GO:0005886">
    <property type="term" value="C:plasma membrane"/>
    <property type="evidence" value="ECO:0007669"/>
    <property type="project" value="TreeGrafter"/>
</dbReference>